<organism evidence="1 2">
    <name type="scientific">Calidifontibacillus erzurumensis</name>
    <dbReference type="NCBI Taxonomy" id="2741433"/>
    <lineage>
        <taxon>Bacteria</taxon>
        <taxon>Bacillati</taxon>
        <taxon>Bacillota</taxon>
        <taxon>Bacilli</taxon>
        <taxon>Bacillales</taxon>
        <taxon>Bacillaceae</taxon>
        <taxon>Calidifontibacillus/Schinkia group</taxon>
        <taxon>Calidifontibacillus</taxon>
    </lineage>
</organism>
<dbReference type="InterPro" id="IPR003329">
    <property type="entry name" value="Cytidylyl_trans"/>
</dbReference>
<dbReference type="GO" id="GO:0005829">
    <property type="term" value="C:cytosol"/>
    <property type="evidence" value="ECO:0007669"/>
    <property type="project" value="TreeGrafter"/>
</dbReference>
<dbReference type="PANTHER" id="PTHR42866:SF1">
    <property type="entry name" value="SPORE COAT POLYSACCHARIDE BIOSYNTHESIS PROTEIN SPSF"/>
    <property type="match status" value="1"/>
</dbReference>
<name>A0A8J8GEB3_9BACI</name>
<dbReference type="Proteomes" id="UP000625804">
    <property type="component" value="Unassembled WGS sequence"/>
</dbReference>
<keyword evidence="2" id="KW-1185">Reference proteome</keyword>
<dbReference type="RefSeq" id="WP_173730996.1">
    <property type="nucleotide sequence ID" value="NZ_JABTTE010000009.1"/>
</dbReference>
<dbReference type="PANTHER" id="PTHR42866">
    <property type="entry name" value="3-DEOXY-MANNO-OCTULOSONATE CYTIDYLYLTRANSFERASE"/>
    <property type="match status" value="1"/>
</dbReference>
<dbReference type="EMBL" id="JABTTE010000009">
    <property type="protein sequence ID" value="NSL51792.1"/>
    <property type="molecule type" value="Genomic_DNA"/>
</dbReference>
<reference evidence="1" key="1">
    <citation type="submission" date="2020-06" db="EMBL/GenBank/DDBJ databases">
        <title>A novel thermopfilic bacterium from Erzurum, Turkey.</title>
        <authorList>
            <person name="Adiguzel A."/>
            <person name="Ay H."/>
            <person name="Baltaci M.O."/>
        </authorList>
    </citation>
    <scope>NUCLEOTIDE SEQUENCE</scope>
    <source>
        <strain evidence="1">P2</strain>
    </source>
</reference>
<dbReference type="CDD" id="cd02518">
    <property type="entry name" value="GT2_SpsF"/>
    <property type="match status" value="1"/>
</dbReference>
<evidence type="ECO:0000313" key="2">
    <source>
        <dbReference type="Proteomes" id="UP000625804"/>
    </source>
</evidence>
<accession>A0A8J8GEB3</accession>
<protein>
    <submittedName>
        <fullName evidence="1">Glycosyltransferase family protein</fullName>
    </submittedName>
</protein>
<proteinExistence type="predicted"/>
<dbReference type="SUPFAM" id="SSF53448">
    <property type="entry name" value="Nucleotide-diphospho-sugar transferases"/>
    <property type="match status" value="1"/>
</dbReference>
<dbReference type="Gene3D" id="3.90.550.10">
    <property type="entry name" value="Spore Coat Polysaccharide Biosynthesis Protein SpsA, Chain A"/>
    <property type="match status" value="1"/>
</dbReference>
<gene>
    <name evidence="1" type="ORF">HR057_08425</name>
</gene>
<sequence length="244" mass="28625">MKIAAIIQARMGSTRLSGKVMKELKGTTVLSHVIERVKQSKFIEEIIIATTIHKRDDIIEKEALNCGCKVFRGSEEDVLSRYYYAAKENNIDVIIRITSDCPLIDPFVIDEIIEFYLKGTYDLVTNAGSDLMQRTYPRGLDTEVFSFEVLENTFLNGKESYHREHVTPFIYEDSKKIYYYKNKVDYSKHRWTLDTEEDYKLISEIYNRLYKGTHDFYLPDIIELFAEEPDLFTINAHIEQKKIK</sequence>
<dbReference type="InterPro" id="IPR029044">
    <property type="entry name" value="Nucleotide-diphossugar_trans"/>
</dbReference>
<comment type="caution">
    <text evidence="1">The sequence shown here is derived from an EMBL/GenBank/DDBJ whole genome shotgun (WGS) entry which is preliminary data.</text>
</comment>
<dbReference type="Pfam" id="PF02348">
    <property type="entry name" value="CTP_transf_3"/>
    <property type="match status" value="1"/>
</dbReference>
<dbReference type="AlphaFoldDB" id="A0A8J8GEB3"/>
<evidence type="ECO:0000313" key="1">
    <source>
        <dbReference type="EMBL" id="NSL51792.1"/>
    </source>
</evidence>